<evidence type="ECO:0000256" key="5">
    <source>
        <dbReference type="ARBA" id="ARBA00023136"/>
    </source>
</evidence>
<feature type="transmembrane region" description="Helical" evidence="6">
    <location>
        <begin position="326"/>
        <end position="347"/>
    </location>
</feature>
<gene>
    <name evidence="7" type="ORF">SAMN04488569_102913</name>
</gene>
<feature type="transmembrane region" description="Helical" evidence="6">
    <location>
        <begin position="453"/>
        <end position="475"/>
    </location>
</feature>
<dbReference type="OrthoDB" id="9775950at2"/>
<feature type="transmembrane region" description="Helical" evidence="6">
    <location>
        <begin position="287"/>
        <end position="306"/>
    </location>
</feature>
<feature type="transmembrane region" description="Helical" evidence="6">
    <location>
        <begin position="410"/>
        <end position="432"/>
    </location>
</feature>
<keyword evidence="8" id="KW-1185">Reference proteome</keyword>
<organism evidence="7 8">
    <name type="scientific">Marinilactibacillus piezotolerans</name>
    <dbReference type="NCBI Taxonomy" id="258723"/>
    <lineage>
        <taxon>Bacteria</taxon>
        <taxon>Bacillati</taxon>
        <taxon>Bacillota</taxon>
        <taxon>Bacilli</taxon>
        <taxon>Lactobacillales</taxon>
        <taxon>Carnobacteriaceae</taxon>
        <taxon>Marinilactibacillus</taxon>
    </lineage>
</organism>
<feature type="transmembrane region" description="Helical" evidence="6">
    <location>
        <begin position="481"/>
        <end position="505"/>
    </location>
</feature>
<protein>
    <submittedName>
        <fullName evidence="7">Polysaccharide transporter, PST family</fullName>
    </submittedName>
</protein>
<feature type="transmembrane region" description="Helical" evidence="6">
    <location>
        <begin position="167"/>
        <end position="185"/>
    </location>
</feature>
<keyword evidence="2" id="KW-1003">Cell membrane</keyword>
<feature type="transmembrane region" description="Helical" evidence="6">
    <location>
        <begin position="54"/>
        <end position="75"/>
    </location>
</feature>
<dbReference type="EMBL" id="FOSJ01000029">
    <property type="protein sequence ID" value="SFK39197.1"/>
    <property type="molecule type" value="Genomic_DNA"/>
</dbReference>
<keyword evidence="3 6" id="KW-0812">Transmembrane</keyword>
<sequence>MNRVDNNHQNHMMQGALVLSIAAFITKVLSALYKVPFQNLTGDEGFYVYQQIYPLYGIAVALSLNGLPLFVSKIIAEEKERSEQQVVIKLIGVWLIIVSFILFAFFWLGAGWIAGKMGDAELFPVIRSVSYIYLFIPFLSCIRGFFQGNLDMLPTGISQVGEQVARITVLLGAAYLYTLTDWTVYEMGSLALASSWIAGIVGSVILFWYVFKRTESMNLNKTFDKQKFLKIGRRLIIEGLPLTAMSSMMVLFQLLDSFTVYNGLIDSGISERVAMSTKGIYDRGQPFVQLGLVIGLGISTSALPLLRKYSQENKKEEWEKISFTVLNLTLLFSGAASVGLIVIMPWLNHALFSDEAGTGILQVYVVSILLASLITSTHSILQSETNRIMPVISLLAGLIFKASMNQLAVRYVGIMGSSYLTIVSLIIVLLLMNSQMPKNIWTKFLENGKIFKITTMLILMGFLTYLSLEGLTLIIPDMSRLLALVLTLIGTSLGSVVFIFGLIYFNLLSEQEWRYIPFKDKIDRFISK</sequence>
<evidence type="ECO:0000256" key="4">
    <source>
        <dbReference type="ARBA" id="ARBA00022989"/>
    </source>
</evidence>
<evidence type="ECO:0000256" key="6">
    <source>
        <dbReference type="SAM" id="Phobius"/>
    </source>
</evidence>
<proteinExistence type="predicted"/>
<evidence type="ECO:0000313" key="7">
    <source>
        <dbReference type="EMBL" id="SFK39197.1"/>
    </source>
</evidence>
<dbReference type="GO" id="GO:0005886">
    <property type="term" value="C:plasma membrane"/>
    <property type="evidence" value="ECO:0007669"/>
    <property type="project" value="UniProtKB-SubCell"/>
</dbReference>
<feature type="transmembrane region" description="Helical" evidence="6">
    <location>
        <begin position="235"/>
        <end position="255"/>
    </location>
</feature>
<dbReference type="PANTHER" id="PTHR30250">
    <property type="entry name" value="PST FAMILY PREDICTED COLANIC ACID TRANSPORTER"/>
    <property type="match status" value="1"/>
</dbReference>
<comment type="subcellular location">
    <subcellularLocation>
        <location evidence="1">Cell membrane</location>
        <topology evidence="1">Multi-pass membrane protein</topology>
    </subcellularLocation>
</comment>
<feature type="transmembrane region" description="Helical" evidence="6">
    <location>
        <begin position="87"/>
        <end position="108"/>
    </location>
</feature>
<keyword evidence="5 6" id="KW-0472">Membrane</keyword>
<evidence type="ECO:0000256" key="3">
    <source>
        <dbReference type="ARBA" id="ARBA00022692"/>
    </source>
</evidence>
<dbReference type="AlphaFoldDB" id="A0A1I3Z5D5"/>
<feature type="transmembrane region" description="Helical" evidence="6">
    <location>
        <begin position="191"/>
        <end position="211"/>
    </location>
</feature>
<evidence type="ECO:0000256" key="1">
    <source>
        <dbReference type="ARBA" id="ARBA00004651"/>
    </source>
</evidence>
<dbReference type="InterPro" id="IPR002797">
    <property type="entry name" value="Polysacc_synth"/>
</dbReference>
<dbReference type="Proteomes" id="UP000199589">
    <property type="component" value="Unassembled WGS sequence"/>
</dbReference>
<accession>A0A1I3Z5D5</accession>
<dbReference type="InterPro" id="IPR050833">
    <property type="entry name" value="Poly_Biosynth_Transport"/>
</dbReference>
<evidence type="ECO:0000313" key="8">
    <source>
        <dbReference type="Proteomes" id="UP000199589"/>
    </source>
</evidence>
<dbReference type="PANTHER" id="PTHR30250:SF29">
    <property type="entry name" value="POLYSACCHARIDE BIOSYNTHESIS PROTEIN C-TERMINAL DOMAIN-CONTAINING PROTEIN"/>
    <property type="match status" value="1"/>
</dbReference>
<dbReference type="Pfam" id="PF01943">
    <property type="entry name" value="Polysacc_synt"/>
    <property type="match status" value="1"/>
</dbReference>
<evidence type="ECO:0000256" key="2">
    <source>
        <dbReference type="ARBA" id="ARBA00022475"/>
    </source>
</evidence>
<feature type="transmembrane region" description="Helical" evidence="6">
    <location>
        <begin position="359"/>
        <end position="381"/>
    </location>
</feature>
<keyword evidence="4 6" id="KW-1133">Transmembrane helix</keyword>
<dbReference type="InterPro" id="IPR024923">
    <property type="entry name" value="PG_synth_SpoVB"/>
</dbReference>
<feature type="transmembrane region" description="Helical" evidence="6">
    <location>
        <begin position="128"/>
        <end position="146"/>
    </location>
</feature>
<reference evidence="8" key="1">
    <citation type="submission" date="2016-10" db="EMBL/GenBank/DDBJ databases">
        <authorList>
            <person name="Varghese N."/>
            <person name="Submissions S."/>
        </authorList>
    </citation>
    <scope>NUCLEOTIDE SEQUENCE [LARGE SCALE GENOMIC DNA]</scope>
    <source>
        <strain evidence="8">DSM 16108</strain>
    </source>
</reference>
<name>A0A1I3Z5D5_9LACT</name>
<dbReference type="RefSeq" id="WP_091897942.1">
    <property type="nucleotide sequence ID" value="NZ_FOSJ01000029.1"/>
</dbReference>
<dbReference type="CDD" id="cd13124">
    <property type="entry name" value="MATE_SpoVB_like"/>
    <property type="match status" value="1"/>
</dbReference>